<evidence type="ECO:0000313" key="8">
    <source>
        <dbReference type="EMBL" id="ERJ93384.1"/>
    </source>
</evidence>
<dbReference type="PANTHER" id="PTHR35795">
    <property type="entry name" value="SLR1885 PROTEIN"/>
    <property type="match status" value="1"/>
</dbReference>
<dbReference type="Gene3D" id="1.10.3210.10">
    <property type="entry name" value="Hypothetical protein af1432"/>
    <property type="match status" value="1"/>
</dbReference>
<dbReference type="InterPro" id="IPR051094">
    <property type="entry name" value="Diverse_Catalytic_Enzymes"/>
</dbReference>
<dbReference type="InterPro" id="IPR006674">
    <property type="entry name" value="HD_domain"/>
</dbReference>
<dbReference type="EMBL" id="AWVH01000026">
    <property type="protein sequence ID" value="ERJ93384.1"/>
    <property type="molecule type" value="Genomic_DNA"/>
</dbReference>
<dbReference type="EC" id="3.6.1.41" evidence="1"/>
<name>A0ABN0NZB0_TRELE</name>
<dbReference type="GO" id="GO:0016787">
    <property type="term" value="F:hydrolase activity"/>
    <property type="evidence" value="ECO:0007669"/>
    <property type="project" value="UniProtKB-KW"/>
</dbReference>
<evidence type="ECO:0000256" key="1">
    <source>
        <dbReference type="ARBA" id="ARBA00012506"/>
    </source>
</evidence>
<gene>
    <name evidence="8" type="ORF">HMPREF9193_01059</name>
</gene>
<comment type="catalytic activity">
    <reaction evidence="6">
        <text>P(1),P(4)-bis(5'-adenosyl) tetraphosphate + H2O = 2 ADP + 2 H(+)</text>
        <dbReference type="Rhea" id="RHEA:24252"/>
        <dbReference type="ChEBI" id="CHEBI:15377"/>
        <dbReference type="ChEBI" id="CHEBI:15378"/>
        <dbReference type="ChEBI" id="CHEBI:58141"/>
        <dbReference type="ChEBI" id="CHEBI:456216"/>
        <dbReference type="EC" id="3.6.1.41"/>
    </reaction>
</comment>
<reference evidence="8 9" key="1">
    <citation type="submission" date="2013-08" db="EMBL/GenBank/DDBJ databases">
        <authorList>
            <person name="Weinstock G."/>
            <person name="Sodergren E."/>
            <person name="Wylie T."/>
            <person name="Fulton L."/>
            <person name="Fulton R."/>
            <person name="Fronick C."/>
            <person name="O'Laughlin M."/>
            <person name="Godfrey J."/>
            <person name="Miner T."/>
            <person name="Herter B."/>
            <person name="Appelbaum E."/>
            <person name="Cordes M."/>
            <person name="Lek S."/>
            <person name="Wollam A."/>
            <person name="Pepin K.H."/>
            <person name="Palsikar V.B."/>
            <person name="Mitreva M."/>
            <person name="Wilson R.K."/>
        </authorList>
    </citation>
    <scope>NUCLEOTIDE SEQUENCE [LARGE SCALE GENOMIC DNA]</scope>
    <source>
        <strain evidence="8 9">ATCC 700332</strain>
    </source>
</reference>
<keyword evidence="4 8" id="KW-0378">Hydrolase</keyword>
<evidence type="ECO:0000313" key="9">
    <source>
        <dbReference type="Proteomes" id="UP000016649"/>
    </source>
</evidence>
<organism evidence="8 9">
    <name type="scientific">Treponema lecithinolyticum ATCC 700332</name>
    <dbReference type="NCBI Taxonomy" id="1321815"/>
    <lineage>
        <taxon>Bacteria</taxon>
        <taxon>Pseudomonadati</taxon>
        <taxon>Spirochaetota</taxon>
        <taxon>Spirochaetia</taxon>
        <taxon>Spirochaetales</taxon>
        <taxon>Treponemataceae</taxon>
        <taxon>Treponema</taxon>
    </lineage>
</organism>
<evidence type="ECO:0000256" key="5">
    <source>
        <dbReference type="ARBA" id="ARBA00023004"/>
    </source>
</evidence>
<protein>
    <recommendedName>
        <fullName evidence="1">bis(5'-nucleosyl)-tetraphosphatase (symmetrical)</fullName>
        <ecNumber evidence="1">3.6.1.41</ecNumber>
    </recommendedName>
</protein>
<dbReference type="PROSITE" id="PS51831">
    <property type="entry name" value="HD"/>
    <property type="match status" value="1"/>
</dbReference>
<dbReference type="InterPro" id="IPR005249">
    <property type="entry name" value="YqeK"/>
</dbReference>
<dbReference type="SUPFAM" id="SSF109604">
    <property type="entry name" value="HD-domain/PDEase-like"/>
    <property type="match status" value="1"/>
</dbReference>
<dbReference type="Proteomes" id="UP000016649">
    <property type="component" value="Unassembled WGS sequence"/>
</dbReference>
<evidence type="ECO:0000256" key="2">
    <source>
        <dbReference type="ARBA" id="ARBA00022723"/>
    </source>
</evidence>
<dbReference type="Pfam" id="PF01966">
    <property type="entry name" value="HD"/>
    <property type="match status" value="1"/>
</dbReference>
<accession>A0ABN0NZB0</accession>
<dbReference type="NCBIfam" id="TIGR00488">
    <property type="entry name" value="bis(5'-nucleosyl)-tetraphosphatase (symmetrical) YqeK"/>
    <property type="match status" value="1"/>
</dbReference>
<keyword evidence="9" id="KW-1185">Reference proteome</keyword>
<proteinExistence type="predicted"/>
<dbReference type="SMART" id="SM00471">
    <property type="entry name" value="HDc"/>
    <property type="match status" value="1"/>
</dbReference>
<dbReference type="InterPro" id="IPR003607">
    <property type="entry name" value="HD/PDEase_dom"/>
</dbReference>
<feature type="domain" description="HD" evidence="7">
    <location>
        <begin position="30"/>
        <end position="145"/>
    </location>
</feature>
<keyword evidence="5" id="KW-0408">Iron</keyword>
<evidence type="ECO:0000256" key="3">
    <source>
        <dbReference type="ARBA" id="ARBA00022741"/>
    </source>
</evidence>
<comment type="caution">
    <text evidence="8">The sequence shown here is derived from an EMBL/GenBank/DDBJ whole genome shotgun (WGS) entry which is preliminary data.</text>
</comment>
<evidence type="ECO:0000256" key="4">
    <source>
        <dbReference type="ARBA" id="ARBA00022801"/>
    </source>
</evidence>
<keyword evidence="2" id="KW-0479">Metal-binding</keyword>
<evidence type="ECO:0000259" key="7">
    <source>
        <dbReference type="PROSITE" id="PS51831"/>
    </source>
</evidence>
<sequence>MASNDNKDEVYTELTEKVRLFVLSAVKKERYEHSVRTAQTAALLCRRYGENEARGYFCGIAHDICKEMDGETLLSLSREDGFPVSDVELAKLSLLHGRAAAVFLHKRFNVTDTDILEAVRYHTFGKPGMCALAKILYIADKVEPGRENSSNEHIQKLMEFSLDGMLYDVLKKNIEYLKKQDKTVAPATLDLFASLRGNKNAEN</sequence>
<dbReference type="RefSeq" id="WP_021687271.1">
    <property type="nucleotide sequence ID" value="NZ_KI260564.1"/>
</dbReference>
<evidence type="ECO:0000256" key="6">
    <source>
        <dbReference type="ARBA" id="ARBA00049417"/>
    </source>
</evidence>
<keyword evidence="3" id="KW-0547">Nucleotide-binding</keyword>
<dbReference type="PANTHER" id="PTHR35795:SF1">
    <property type="entry name" value="BIS(5'-NUCLEOSYL)-TETRAPHOSPHATASE, SYMMETRICAL"/>
    <property type="match status" value="1"/>
</dbReference>